<keyword evidence="3" id="KW-0949">S-adenosyl-L-methionine</keyword>
<dbReference type="PANTHER" id="PTHR45747">
    <property type="entry name" value="HISTONE-LYSINE N-METHYLTRANSFERASE E(Z)"/>
    <property type="match status" value="1"/>
</dbReference>
<dbReference type="SUPFAM" id="SSF82199">
    <property type="entry name" value="SET domain"/>
    <property type="match status" value="1"/>
</dbReference>
<keyword evidence="1" id="KW-0489">Methyltransferase</keyword>
<dbReference type="GO" id="GO:0031507">
    <property type="term" value="P:heterochromatin formation"/>
    <property type="evidence" value="ECO:0007669"/>
    <property type="project" value="TreeGrafter"/>
</dbReference>
<dbReference type="EMBL" id="JADNRY010000011">
    <property type="protein sequence ID" value="KAF9074813.1"/>
    <property type="molecule type" value="Genomic_DNA"/>
</dbReference>
<feature type="domain" description="CXC" evidence="9">
    <location>
        <begin position="368"/>
        <end position="479"/>
    </location>
</feature>
<feature type="compositionally biased region" description="Polar residues" evidence="7">
    <location>
        <begin position="1"/>
        <end position="11"/>
    </location>
</feature>
<comment type="caution">
    <text evidence="10">The sequence shown here is derived from an EMBL/GenBank/DDBJ whole genome shotgun (WGS) entry which is preliminary data.</text>
</comment>
<evidence type="ECO:0000256" key="4">
    <source>
        <dbReference type="ARBA" id="ARBA00023015"/>
    </source>
</evidence>
<keyword evidence="11" id="KW-1185">Reference proteome</keyword>
<proteinExistence type="predicted"/>
<dbReference type="Pfam" id="PF18264">
    <property type="entry name" value="preSET_CXC"/>
    <property type="match status" value="1"/>
</dbReference>
<dbReference type="Gene3D" id="2.170.270.10">
    <property type="entry name" value="SET domain"/>
    <property type="match status" value="1"/>
</dbReference>
<organism evidence="10 11">
    <name type="scientific">Rhodocollybia butyracea</name>
    <dbReference type="NCBI Taxonomy" id="206335"/>
    <lineage>
        <taxon>Eukaryota</taxon>
        <taxon>Fungi</taxon>
        <taxon>Dikarya</taxon>
        <taxon>Basidiomycota</taxon>
        <taxon>Agaricomycotina</taxon>
        <taxon>Agaricomycetes</taxon>
        <taxon>Agaricomycetidae</taxon>
        <taxon>Agaricales</taxon>
        <taxon>Marasmiineae</taxon>
        <taxon>Omphalotaceae</taxon>
        <taxon>Rhodocollybia</taxon>
    </lineage>
</organism>
<comment type="catalytic activity">
    <reaction evidence="6">
        <text>L-lysyl(27)-[histone H3] + 3 S-adenosyl-L-methionine = N(6),N(6),N(6)-trimethyl-L-lysyl(27)-[histone H3] + 3 S-adenosyl-L-homocysteine + 3 H(+)</text>
        <dbReference type="Rhea" id="RHEA:60292"/>
        <dbReference type="Rhea" id="RHEA-COMP:15535"/>
        <dbReference type="Rhea" id="RHEA-COMP:15548"/>
        <dbReference type="ChEBI" id="CHEBI:15378"/>
        <dbReference type="ChEBI" id="CHEBI:29969"/>
        <dbReference type="ChEBI" id="CHEBI:57856"/>
        <dbReference type="ChEBI" id="CHEBI:59789"/>
        <dbReference type="ChEBI" id="CHEBI:61961"/>
        <dbReference type="EC" id="2.1.1.356"/>
    </reaction>
</comment>
<evidence type="ECO:0000256" key="5">
    <source>
        <dbReference type="ARBA" id="ARBA00023163"/>
    </source>
</evidence>
<dbReference type="OrthoDB" id="6141102at2759"/>
<keyword evidence="5" id="KW-0804">Transcription</keyword>
<evidence type="ECO:0000259" key="9">
    <source>
        <dbReference type="PROSITE" id="PS51633"/>
    </source>
</evidence>
<feature type="region of interest" description="Disordered" evidence="7">
    <location>
        <begin position="1"/>
        <end position="28"/>
    </location>
</feature>
<keyword evidence="4" id="KW-0805">Transcription regulation</keyword>
<dbReference type="Proteomes" id="UP000772434">
    <property type="component" value="Unassembled WGS sequence"/>
</dbReference>
<evidence type="ECO:0000256" key="7">
    <source>
        <dbReference type="SAM" id="MobiDB-lite"/>
    </source>
</evidence>
<dbReference type="InterPro" id="IPR026489">
    <property type="entry name" value="CXC_dom"/>
</dbReference>
<name>A0A9P5Q3J0_9AGAR</name>
<dbReference type="InterPro" id="IPR041355">
    <property type="entry name" value="Pre-SET_CXC"/>
</dbReference>
<reference evidence="10" key="1">
    <citation type="submission" date="2020-11" db="EMBL/GenBank/DDBJ databases">
        <authorList>
            <consortium name="DOE Joint Genome Institute"/>
            <person name="Ahrendt S."/>
            <person name="Riley R."/>
            <person name="Andreopoulos W."/>
            <person name="Labutti K."/>
            <person name="Pangilinan J."/>
            <person name="Ruiz-Duenas F.J."/>
            <person name="Barrasa J.M."/>
            <person name="Sanchez-Garcia M."/>
            <person name="Camarero S."/>
            <person name="Miyauchi S."/>
            <person name="Serrano A."/>
            <person name="Linde D."/>
            <person name="Babiker R."/>
            <person name="Drula E."/>
            <person name="Ayuso-Fernandez I."/>
            <person name="Pacheco R."/>
            <person name="Padilla G."/>
            <person name="Ferreira P."/>
            <person name="Barriuso J."/>
            <person name="Kellner H."/>
            <person name="Castanera R."/>
            <person name="Alfaro M."/>
            <person name="Ramirez L."/>
            <person name="Pisabarro A.G."/>
            <person name="Kuo A."/>
            <person name="Tritt A."/>
            <person name="Lipzen A."/>
            <person name="He G."/>
            <person name="Yan M."/>
            <person name="Ng V."/>
            <person name="Cullen D."/>
            <person name="Martin F."/>
            <person name="Rosso M.-N."/>
            <person name="Henrissat B."/>
            <person name="Hibbett D."/>
            <person name="Martinez A.T."/>
            <person name="Grigoriev I.V."/>
        </authorList>
    </citation>
    <scope>NUCLEOTIDE SEQUENCE</scope>
    <source>
        <strain evidence="10">AH 40177</strain>
    </source>
</reference>
<dbReference type="SMART" id="SM00317">
    <property type="entry name" value="SET"/>
    <property type="match status" value="1"/>
</dbReference>
<dbReference type="InterPro" id="IPR001214">
    <property type="entry name" value="SET_dom"/>
</dbReference>
<feature type="domain" description="SET" evidence="8">
    <location>
        <begin position="481"/>
        <end position="599"/>
    </location>
</feature>
<dbReference type="AlphaFoldDB" id="A0A9P5Q3J0"/>
<evidence type="ECO:0000256" key="3">
    <source>
        <dbReference type="ARBA" id="ARBA00022691"/>
    </source>
</evidence>
<dbReference type="PANTHER" id="PTHR45747:SF4">
    <property type="entry name" value="HISTONE-LYSINE N-METHYLTRANSFERASE E(Z)"/>
    <property type="match status" value="1"/>
</dbReference>
<dbReference type="PROSITE" id="PS51633">
    <property type="entry name" value="CXC"/>
    <property type="match status" value="1"/>
</dbReference>
<dbReference type="Pfam" id="PF00856">
    <property type="entry name" value="SET"/>
    <property type="match status" value="1"/>
</dbReference>
<evidence type="ECO:0000259" key="8">
    <source>
        <dbReference type="PROSITE" id="PS50280"/>
    </source>
</evidence>
<evidence type="ECO:0000256" key="1">
    <source>
        <dbReference type="ARBA" id="ARBA00022603"/>
    </source>
</evidence>
<evidence type="ECO:0008006" key="12">
    <source>
        <dbReference type="Google" id="ProtNLM"/>
    </source>
</evidence>
<dbReference type="GO" id="GO:0032259">
    <property type="term" value="P:methylation"/>
    <property type="evidence" value="ECO:0007669"/>
    <property type="project" value="UniProtKB-KW"/>
</dbReference>
<evidence type="ECO:0000313" key="11">
    <source>
        <dbReference type="Proteomes" id="UP000772434"/>
    </source>
</evidence>
<accession>A0A9P5Q3J0</accession>
<sequence length="609" mass="69766">MIPTKRTSGQLSDAERNDRRPRTNGNSLDHASLVDAVYQGVCEEFDEWSKHDFEHAIESLTKKSTRNDHGIDEDIMEALERLGLDSRTDIDHSSIQTLPPPRIITLEIPFEPTPLYTNCTPVSSNQFTGDDSSYMPFLPFADDPSFDWKEYCKTYKYFAWQSNFFDPNLHAIVAETAHRLHDHHRLSYTQIDETGVLPLSLTSPQGGIIRTTRYQGFLDWAGNRITCFRSPPEPSIPWRVGFEELVKQFCNSSSCMMSFCDQHIDWFPIPLPLPVTAQLQSGDLFNNVLAPCGESCFIFRVPGNMPSIETEWSTNDIDTLSIVLEYAPDTSPCDLAVICKKPCFEVFKRRKFHIPDQKIRKKPPQKKKRLLPLKFNDLKSDRFQPNPPCHHQGPCNEFANCACFRNKAHCERSCRCDPKTCRRRWPGCKCKRTKTINRPCGTDRCPCYKAFRECDPELCGKCEARDQFKDDGCLNVSIQRGQWKSAETKPGAWGFGLFLLEEAEPGELVLEYTGEIIYELTVQSRDHISRHHDRNYLFDLNINTAIDSEFAGNESRYINHSRDGSNCLAQVKMVNGDHRIGIYAKTHIDAGAELTLNYGSHFFNRKDTQ</sequence>
<gene>
    <name evidence="10" type="ORF">BDP27DRAFT_1257959</name>
</gene>
<dbReference type="PROSITE" id="PS50280">
    <property type="entry name" value="SET"/>
    <property type="match status" value="1"/>
</dbReference>
<keyword evidence="2" id="KW-0808">Transferase</keyword>
<dbReference type="InterPro" id="IPR046341">
    <property type="entry name" value="SET_dom_sf"/>
</dbReference>
<evidence type="ECO:0000313" key="10">
    <source>
        <dbReference type="EMBL" id="KAF9074813.1"/>
    </source>
</evidence>
<dbReference type="GO" id="GO:0003682">
    <property type="term" value="F:chromatin binding"/>
    <property type="evidence" value="ECO:0007669"/>
    <property type="project" value="TreeGrafter"/>
</dbReference>
<dbReference type="GO" id="GO:0140951">
    <property type="term" value="F:histone H3K27 trimethyltransferase activity"/>
    <property type="evidence" value="ECO:0007669"/>
    <property type="project" value="UniProtKB-EC"/>
</dbReference>
<protein>
    <recommendedName>
        <fullName evidence="12">SET domain-containing protein</fullName>
    </recommendedName>
</protein>
<evidence type="ECO:0000256" key="6">
    <source>
        <dbReference type="ARBA" id="ARBA00048568"/>
    </source>
</evidence>
<evidence type="ECO:0000256" key="2">
    <source>
        <dbReference type="ARBA" id="ARBA00022679"/>
    </source>
</evidence>
<dbReference type="GO" id="GO:0035098">
    <property type="term" value="C:ESC/E(Z) complex"/>
    <property type="evidence" value="ECO:0007669"/>
    <property type="project" value="TreeGrafter"/>
</dbReference>
<dbReference type="InterPro" id="IPR045318">
    <property type="entry name" value="EZH1/2-like"/>
</dbReference>